<evidence type="ECO:0000256" key="1">
    <source>
        <dbReference type="RuleBase" id="RU366020"/>
    </source>
</evidence>
<dbReference type="PROSITE" id="PS51746">
    <property type="entry name" value="PPM_2"/>
    <property type="match status" value="1"/>
</dbReference>
<dbReference type="Gramene" id="EFJ35633">
    <property type="protein sequence ID" value="EFJ35633"/>
    <property type="gene ID" value="SELMODRAFT_79882"/>
</dbReference>
<dbReference type="EC" id="3.1.3.16" evidence="1"/>
<dbReference type="Gene3D" id="3.60.40.10">
    <property type="entry name" value="PPM-type phosphatase domain"/>
    <property type="match status" value="1"/>
</dbReference>
<keyword evidence="1" id="KW-0904">Protein phosphatase</keyword>
<protein>
    <recommendedName>
        <fullName evidence="1">Protein phosphatase</fullName>
        <ecNumber evidence="1">3.1.3.16</ecNumber>
    </recommendedName>
</protein>
<dbReference type="HOGENOM" id="CLU_029404_3_2_1"/>
<dbReference type="InterPro" id="IPR036457">
    <property type="entry name" value="PPM-type-like_dom_sf"/>
</dbReference>
<gene>
    <name evidence="3" type="ORF">SELMODRAFT_79882</name>
</gene>
<comment type="catalytic activity">
    <reaction evidence="1">
        <text>O-phospho-L-seryl-[protein] + H2O = L-seryl-[protein] + phosphate</text>
        <dbReference type="Rhea" id="RHEA:20629"/>
        <dbReference type="Rhea" id="RHEA-COMP:9863"/>
        <dbReference type="Rhea" id="RHEA-COMP:11604"/>
        <dbReference type="ChEBI" id="CHEBI:15377"/>
        <dbReference type="ChEBI" id="CHEBI:29999"/>
        <dbReference type="ChEBI" id="CHEBI:43474"/>
        <dbReference type="ChEBI" id="CHEBI:83421"/>
        <dbReference type="EC" id="3.1.3.16"/>
    </reaction>
</comment>
<evidence type="ECO:0000259" key="2">
    <source>
        <dbReference type="PROSITE" id="PS51746"/>
    </source>
</evidence>
<sequence>SRPLTLVSGACYLPHPDKQAKGGEDAHFICDNEKVVGVADGVGGWADVGVDAGQYARELMVQSIIAAQQEPHGLVDPVRILVRAHSKTKCKGSSTACILALSDNGLQAANLGDSGFIVLRNGKTVFKSPVQQHLFNIPYQLEHGGSDPPTCAQVFSVQVAAGDVIVVGTDGLFDNVYDTEVASVVVHSTRSGFGPQLTAEKLATLAKASALDRNRQTPFAAAAQDAGYRFHGGKMDDITVVVSYIASRG</sequence>
<reference evidence="3 4" key="1">
    <citation type="journal article" date="2011" name="Science">
        <title>The Selaginella genome identifies genetic changes associated with the evolution of vascular plants.</title>
        <authorList>
            <person name="Banks J.A."/>
            <person name="Nishiyama T."/>
            <person name="Hasebe M."/>
            <person name="Bowman J.L."/>
            <person name="Gribskov M."/>
            <person name="dePamphilis C."/>
            <person name="Albert V.A."/>
            <person name="Aono N."/>
            <person name="Aoyama T."/>
            <person name="Ambrose B.A."/>
            <person name="Ashton N.W."/>
            <person name="Axtell M.J."/>
            <person name="Barker E."/>
            <person name="Barker M.S."/>
            <person name="Bennetzen J.L."/>
            <person name="Bonawitz N.D."/>
            <person name="Chapple C."/>
            <person name="Cheng C."/>
            <person name="Correa L.G."/>
            <person name="Dacre M."/>
            <person name="DeBarry J."/>
            <person name="Dreyer I."/>
            <person name="Elias M."/>
            <person name="Engstrom E.M."/>
            <person name="Estelle M."/>
            <person name="Feng L."/>
            <person name="Finet C."/>
            <person name="Floyd S.K."/>
            <person name="Frommer W.B."/>
            <person name="Fujita T."/>
            <person name="Gramzow L."/>
            <person name="Gutensohn M."/>
            <person name="Harholt J."/>
            <person name="Hattori M."/>
            <person name="Heyl A."/>
            <person name="Hirai T."/>
            <person name="Hiwatashi Y."/>
            <person name="Ishikawa M."/>
            <person name="Iwata M."/>
            <person name="Karol K.G."/>
            <person name="Koehler B."/>
            <person name="Kolukisaoglu U."/>
            <person name="Kubo M."/>
            <person name="Kurata T."/>
            <person name="Lalonde S."/>
            <person name="Li K."/>
            <person name="Li Y."/>
            <person name="Litt A."/>
            <person name="Lyons E."/>
            <person name="Manning G."/>
            <person name="Maruyama T."/>
            <person name="Michael T.P."/>
            <person name="Mikami K."/>
            <person name="Miyazaki S."/>
            <person name="Morinaga S."/>
            <person name="Murata T."/>
            <person name="Mueller-Roeber B."/>
            <person name="Nelson D.R."/>
            <person name="Obara M."/>
            <person name="Oguri Y."/>
            <person name="Olmstead R.G."/>
            <person name="Onodera N."/>
            <person name="Petersen B.L."/>
            <person name="Pils B."/>
            <person name="Prigge M."/>
            <person name="Rensing S.A."/>
            <person name="Riano-Pachon D.M."/>
            <person name="Roberts A.W."/>
            <person name="Sato Y."/>
            <person name="Scheller H.V."/>
            <person name="Schulz B."/>
            <person name="Schulz C."/>
            <person name="Shakirov E.V."/>
            <person name="Shibagaki N."/>
            <person name="Shinohara N."/>
            <person name="Shippen D.E."/>
            <person name="Soerensen I."/>
            <person name="Sotooka R."/>
            <person name="Sugimoto N."/>
            <person name="Sugita M."/>
            <person name="Sumikawa N."/>
            <person name="Tanurdzic M."/>
            <person name="Theissen G."/>
            <person name="Ulvskov P."/>
            <person name="Wakazuki S."/>
            <person name="Weng J.K."/>
            <person name="Willats W.W."/>
            <person name="Wipf D."/>
            <person name="Wolf P.G."/>
            <person name="Yang L."/>
            <person name="Zimmer A.D."/>
            <person name="Zhu Q."/>
            <person name="Mitros T."/>
            <person name="Hellsten U."/>
            <person name="Loque D."/>
            <person name="Otillar R."/>
            <person name="Salamov A."/>
            <person name="Schmutz J."/>
            <person name="Shapiro H."/>
            <person name="Lindquist E."/>
            <person name="Lucas S."/>
            <person name="Rokhsar D."/>
            <person name="Grigoriev I.V."/>
        </authorList>
    </citation>
    <scope>NUCLEOTIDE SEQUENCE [LARGE SCALE GENOMIC DNA]</scope>
</reference>
<dbReference type="InterPro" id="IPR039123">
    <property type="entry name" value="PPTC7"/>
</dbReference>
<keyword evidence="1" id="KW-0464">Manganese</keyword>
<dbReference type="eggNOG" id="KOG1379">
    <property type="taxonomic scope" value="Eukaryota"/>
</dbReference>
<dbReference type="KEGG" id="smo:SELMODRAFT_79882"/>
<organism evidence="4">
    <name type="scientific">Selaginella moellendorffii</name>
    <name type="common">Spikemoss</name>
    <dbReference type="NCBI Taxonomy" id="88036"/>
    <lineage>
        <taxon>Eukaryota</taxon>
        <taxon>Viridiplantae</taxon>
        <taxon>Streptophyta</taxon>
        <taxon>Embryophyta</taxon>
        <taxon>Tracheophyta</taxon>
        <taxon>Lycopodiopsida</taxon>
        <taxon>Selaginellales</taxon>
        <taxon>Selaginellaceae</taxon>
        <taxon>Selaginella</taxon>
    </lineage>
</organism>
<dbReference type="SUPFAM" id="SSF81606">
    <property type="entry name" value="PP2C-like"/>
    <property type="match status" value="1"/>
</dbReference>
<dbReference type="SMART" id="SM00332">
    <property type="entry name" value="PP2Cc"/>
    <property type="match status" value="1"/>
</dbReference>
<dbReference type="PANTHER" id="PTHR12320:SF83">
    <property type="entry name" value="PROTEIN PHOSPHATASE 2C 55-RELATED"/>
    <property type="match status" value="1"/>
</dbReference>
<comment type="catalytic activity">
    <reaction evidence="1">
        <text>O-phospho-L-threonyl-[protein] + H2O = L-threonyl-[protein] + phosphate</text>
        <dbReference type="Rhea" id="RHEA:47004"/>
        <dbReference type="Rhea" id="RHEA-COMP:11060"/>
        <dbReference type="Rhea" id="RHEA-COMP:11605"/>
        <dbReference type="ChEBI" id="CHEBI:15377"/>
        <dbReference type="ChEBI" id="CHEBI:30013"/>
        <dbReference type="ChEBI" id="CHEBI:43474"/>
        <dbReference type="ChEBI" id="CHEBI:61977"/>
        <dbReference type="EC" id="3.1.3.16"/>
    </reaction>
</comment>
<keyword evidence="1" id="KW-0479">Metal-binding</keyword>
<dbReference type="InterPro" id="IPR001932">
    <property type="entry name" value="PPM-type_phosphatase-like_dom"/>
</dbReference>
<evidence type="ECO:0000313" key="4">
    <source>
        <dbReference type="Proteomes" id="UP000001514"/>
    </source>
</evidence>
<dbReference type="OMA" id="EDEEYPR"/>
<keyword evidence="4" id="KW-1185">Reference proteome</keyword>
<proteinExistence type="inferred from homology"/>
<comment type="cofactor">
    <cofactor evidence="1">
        <name>Mg(2+)</name>
        <dbReference type="ChEBI" id="CHEBI:18420"/>
    </cofactor>
</comment>
<dbReference type="InParanoid" id="D8QWF3"/>
<feature type="domain" description="PPM-type phosphatase" evidence="2">
    <location>
        <begin position="7"/>
        <end position="245"/>
    </location>
</feature>
<feature type="non-terminal residue" evidence="3">
    <location>
        <position position="1"/>
    </location>
</feature>
<dbReference type="FunCoup" id="D8QWF3">
    <property type="interactions" value="2327"/>
</dbReference>
<dbReference type="GO" id="GO:0046872">
    <property type="term" value="F:metal ion binding"/>
    <property type="evidence" value="ECO:0007669"/>
    <property type="project" value="UniProtKB-UniRule"/>
</dbReference>
<accession>D8QWF3</accession>
<keyword evidence="1" id="KW-0378">Hydrolase</keyword>
<dbReference type="GO" id="GO:0004722">
    <property type="term" value="F:protein serine/threonine phosphatase activity"/>
    <property type="evidence" value="ECO:0000318"/>
    <property type="project" value="GO_Central"/>
</dbReference>
<dbReference type="EMBL" id="GL377568">
    <property type="protein sequence ID" value="EFJ35633.1"/>
    <property type="molecule type" value="Genomic_DNA"/>
</dbReference>
<dbReference type="Proteomes" id="UP000001514">
    <property type="component" value="Unassembled WGS sequence"/>
</dbReference>
<evidence type="ECO:0000313" key="3">
    <source>
        <dbReference type="EMBL" id="EFJ35633.1"/>
    </source>
</evidence>
<keyword evidence="1" id="KW-0460">Magnesium</keyword>
<comment type="similarity">
    <text evidence="1">Belongs to the PP2C family.</text>
</comment>
<dbReference type="AlphaFoldDB" id="D8QWF3"/>
<name>D8QWF3_SELML</name>
<comment type="cofactor">
    <cofactor evidence="1">
        <name>Mn(2+)</name>
        <dbReference type="ChEBI" id="CHEBI:29035"/>
    </cofactor>
</comment>
<dbReference type="PANTHER" id="PTHR12320">
    <property type="entry name" value="PROTEIN PHOSPHATASE 2C"/>
    <property type="match status" value="1"/>
</dbReference>
<dbReference type="SMART" id="SM00331">
    <property type="entry name" value="PP2C_SIG"/>
    <property type="match status" value="1"/>
</dbReference>
<dbReference type="OrthoDB" id="60843at2759"/>
<dbReference type="STRING" id="88036.D8QWF3"/>